<protein>
    <recommendedName>
        <fullName evidence="1">Glycosyltransferase 2-like domain-containing protein</fullName>
    </recommendedName>
</protein>
<dbReference type="CDD" id="cd00761">
    <property type="entry name" value="Glyco_tranf_GTA_type"/>
    <property type="match status" value="1"/>
</dbReference>
<dbReference type="PANTHER" id="PTHR22916:SF3">
    <property type="entry name" value="UDP-GLCNAC:BETAGAL BETA-1,3-N-ACETYLGLUCOSAMINYLTRANSFERASE-LIKE PROTEIN 1"/>
    <property type="match status" value="1"/>
</dbReference>
<accession>A0A2N8HFG7</accession>
<dbReference type="OrthoDB" id="396512at2"/>
<evidence type="ECO:0000313" key="3">
    <source>
        <dbReference type="Proteomes" id="UP000236000"/>
    </source>
</evidence>
<proteinExistence type="predicted"/>
<feature type="domain" description="Glycosyltransferase 2-like" evidence="1">
    <location>
        <begin position="8"/>
        <end position="176"/>
    </location>
</feature>
<dbReference type="PANTHER" id="PTHR22916">
    <property type="entry name" value="GLYCOSYLTRANSFERASE"/>
    <property type="match status" value="1"/>
</dbReference>
<sequence>MTAPVKISVLVPVYNVEPYLAQCLESICAQTLRELEVVCVDDASTDGSLSILREFAERDPRVKVVQAPENGGLSRTRNLAMNHAQGEYLVLVDSDDWLETDLLEEMYNRAKALDADKLVCGFRYYYESDPGREDQFLPEDIAPPEKGWIPCTPETIGKIHHGAGGMMIRRSVVEEHGIRFPEGVACEDLYFHYAAFPRCRRVCVVSRAAYVYRKRAGSITSGFASGSSLQSLDYLTVAQLVLEEWKQAGILEEYRTAFLKMLVMGLRNIRKYAPHAVQKEVTRKVCRMLREENLYRSGEDDSRLSRREGKLLKTWLAGKSGLDFSYYWKRMRKAGARLLRR</sequence>
<gene>
    <name evidence="2" type="ORF">CXU22_04245</name>
</gene>
<dbReference type="Gene3D" id="3.90.550.10">
    <property type="entry name" value="Spore Coat Polysaccharide Biosynthesis Protein SpsA, Chain A"/>
    <property type="match status" value="1"/>
</dbReference>
<comment type="caution">
    <text evidence="2">The sequence shown here is derived from an EMBL/GenBank/DDBJ whole genome shotgun (WGS) entry which is preliminary data.</text>
</comment>
<name>A0A2N8HFG7_9BACT</name>
<dbReference type="RefSeq" id="WP_102712866.1">
    <property type="nucleotide sequence ID" value="NZ_PJKA01000006.1"/>
</dbReference>
<dbReference type="EMBL" id="PJKA01000006">
    <property type="protein sequence ID" value="PNC19006.1"/>
    <property type="molecule type" value="Genomic_DNA"/>
</dbReference>
<evidence type="ECO:0000259" key="1">
    <source>
        <dbReference type="Pfam" id="PF00535"/>
    </source>
</evidence>
<evidence type="ECO:0000313" key="2">
    <source>
        <dbReference type="EMBL" id="PNC19006.1"/>
    </source>
</evidence>
<dbReference type="InterPro" id="IPR029044">
    <property type="entry name" value="Nucleotide-diphossugar_trans"/>
</dbReference>
<dbReference type="Proteomes" id="UP000236000">
    <property type="component" value="Unassembled WGS sequence"/>
</dbReference>
<dbReference type="Pfam" id="PF00535">
    <property type="entry name" value="Glycos_transf_2"/>
    <property type="match status" value="1"/>
</dbReference>
<reference evidence="2 3" key="1">
    <citation type="journal article" date="2017" name="BMC Genomics">
        <title>Genome sequencing of 39 Akkermansia muciniphila isolates reveals its population structure, genomic and functional diverisity, and global distribution in mammalian gut microbiotas.</title>
        <authorList>
            <person name="Guo X."/>
            <person name="Li S."/>
            <person name="Zhang J."/>
            <person name="Wu F."/>
            <person name="Li X."/>
            <person name="Wu D."/>
            <person name="Zhang M."/>
            <person name="Ou Z."/>
            <person name="Jie Z."/>
            <person name="Yan Q."/>
            <person name="Li P."/>
            <person name="Yi J."/>
            <person name="Peng Y."/>
        </authorList>
    </citation>
    <scope>NUCLEOTIDE SEQUENCE [LARGE SCALE GENOMIC DNA]</scope>
    <source>
        <strain evidence="2 3">GP24</strain>
    </source>
</reference>
<dbReference type="AlphaFoldDB" id="A0A2N8HFG7"/>
<organism evidence="2 3">
    <name type="scientific">Akkermansia muciniphila</name>
    <dbReference type="NCBI Taxonomy" id="239935"/>
    <lineage>
        <taxon>Bacteria</taxon>
        <taxon>Pseudomonadati</taxon>
        <taxon>Verrucomicrobiota</taxon>
        <taxon>Verrucomicrobiia</taxon>
        <taxon>Verrucomicrobiales</taxon>
        <taxon>Akkermansiaceae</taxon>
        <taxon>Akkermansia</taxon>
    </lineage>
</organism>
<dbReference type="InterPro" id="IPR001173">
    <property type="entry name" value="Glyco_trans_2-like"/>
</dbReference>
<dbReference type="SUPFAM" id="SSF53448">
    <property type="entry name" value="Nucleotide-diphospho-sugar transferases"/>
    <property type="match status" value="1"/>
</dbReference>
<dbReference type="GO" id="GO:0016758">
    <property type="term" value="F:hexosyltransferase activity"/>
    <property type="evidence" value="ECO:0007669"/>
    <property type="project" value="UniProtKB-ARBA"/>
</dbReference>